<comment type="subcellular location">
    <subcellularLocation>
        <location evidence="1">Membrane</location>
    </subcellularLocation>
</comment>
<dbReference type="GO" id="GO:0016020">
    <property type="term" value="C:membrane"/>
    <property type="evidence" value="ECO:0007669"/>
    <property type="project" value="UniProtKB-SubCell"/>
</dbReference>
<feature type="transmembrane region" description="Helical" evidence="7">
    <location>
        <begin position="297"/>
        <end position="320"/>
    </location>
</feature>
<dbReference type="Pfam" id="PF07714">
    <property type="entry name" value="PK_Tyr_Ser-Thr"/>
    <property type="match status" value="1"/>
</dbReference>
<evidence type="ECO:0000256" key="8">
    <source>
        <dbReference type="SAM" id="SignalP"/>
    </source>
</evidence>
<sequence length="666" mass="74675">MEFFFIFKFLLLLLITLSLLPFTEPATCNTTDQELITKAFSSVSNFNFSSFNTTKKTCPNPAITQIKLPSRNLTGLISWVFLKNLSELQTIDLSSNSLQGSIPGSFWSMPSLLEVNLAMNQLGGNVGSEVSYIQVLNLSSNRFTNSVHLSKFSNLKTLDLSRNVLKYLPLGIESLKNIEYLNLSSCNISGNAKSISSLQSLEYLDLSDNKLNGSIPSLSNLKFLNVSLNNFTGEVSSEKFNKFGKSAFIQAGNFNTSEIPKILVPSHSNHPPVKHQIQHKPTVQNHKTKKPKLSNKVIILISAISSGVLFLLFMVILCVYRRRRMVKRKKWVISKPSQFPIKIEKSGPYSFETESRTWIADIKEPSSAPVLMFEKPLMNLTFMDLIAATSHFGKESQLTEGRSGPVYRAVLPGELHVVIKVLEKFKDVEHDEAVAMFVDISRIRHPNLLPLSGYCIAGKEKLLLYEFMSNGDLHRWLHELPTGEPNVEDWSSDTWDDPNGAYNEPHNSSLDPKGWRTRHRILVGIARGLAYLHHAGSKPIIHNHLVPSNVLLSEDFEPRIADFGLHEDDVIGSTEADVYCFGVVLIELLTGKQCSDEIVDWVRRLVKEGQGDKALDPRLKLCDESQSEMVESLRVGYLCTAESPLKRPTMQQVVGLLKDINPGIEF</sequence>
<accession>A0A835GYW2</accession>
<evidence type="ECO:0000256" key="1">
    <source>
        <dbReference type="ARBA" id="ARBA00004370"/>
    </source>
</evidence>
<dbReference type="SUPFAM" id="SSF52047">
    <property type="entry name" value="RNI-like"/>
    <property type="match status" value="1"/>
</dbReference>
<dbReference type="EMBL" id="JADFTS010000009">
    <property type="protein sequence ID" value="KAF9587713.1"/>
    <property type="molecule type" value="Genomic_DNA"/>
</dbReference>
<feature type="signal peptide" evidence="8">
    <location>
        <begin position="1"/>
        <end position="25"/>
    </location>
</feature>
<dbReference type="PROSITE" id="PS50011">
    <property type="entry name" value="PROTEIN_KINASE_DOM"/>
    <property type="match status" value="1"/>
</dbReference>
<keyword evidence="11" id="KW-1185">Reference proteome</keyword>
<organism evidence="10 11">
    <name type="scientific">Coptis chinensis</name>
    <dbReference type="NCBI Taxonomy" id="261450"/>
    <lineage>
        <taxon>Eukaryota</taxon>
        <taxon>Viridiplantae</taxon>
        <taxon>Streptophyta</taxon>
        <taxon>Embryophyta</taxon>
        <taxon>Tracheophyta</taxon>
        <taxon>Spermatophyta</taxon>
        <taxon>Magnoliopsida</taxon>
        <taxon>Ranunculales</taxon>
        <taxon>Ranunculaceae</taxon>
        <taxon>Coptidoideae</taxon>
        <taxon>Coptis</taxon>
    </lineage>
</organism>
<dbReference type="Gene3D" id="3.30.200.20">
    <property type="entry name" value="Phosphorylase Kinase, domain 1"/>
    <property type="match status" value="1"/>
</dbReference>
<evidence type="ECO:0000259" key="9">
    <source>
        <dbReference type="PROSITE" id="PS50011"/>
    </source>
</evidence>
<dbReference type="AlphaFoldDB" id="A0A835GYW2"/>
<dbReference type="InterPro" id="IPR003591">
    <property type="entry name" value="Leu-rich_rpt_typical-subtyp"/>
</dbReference>
<dbReference type="Gene3D" id="1.10.510.10">
    <property type="entry name" value="Transferase(Phosphotransferase) domain 1"/>
    <property type="match status" value="2"/>
</dbReference>
<dbReference type="Gene3D" id="3.80.10.10">
    <property type="entry name" value="Ribonuclease Inhibitor"/>
    <property type="match status" value="2"/>
</dbReference>
<keyword evidence="3 7" id="KW-0812">Transmembrane</keyword>
<keyword evidence="2" id="KW-0433">Leucine-rich repeat</keyword>
<keyword evidence="4" id="KW-0677">Repeat</keyword>
<gene>
    <name evidence="10" type="ORF">IFM89_004690</name>
</gene>
<dbReference type="SUPFAM" id="SSF56112">
    <property type="entry name" value="Protein kinase-like (PK-like)"/>
    <property type="match status" value="1"/>
</dbReference>
<evidence type="ECO:0000256" key="2">
    <source>
        <dbReference type="ARBA" id="ARBA00022614"/>
    </source>
</evidence>
<name>A0A835GYW2_9MAGN</name>
<dbReference type="Pfam" id="PF13855">
    <property type="entry name" value="LRR_8"/>
    <property type="match status" value="2"/>
</dbReference>
<evidence type="ECO:0000256" key="5">
    <source>
        <dbReference type="ARBA" id="ARBA00022989"/>
    </source>
</evidence>
<comment type="caution">
    <text evidence="10">The sequence shown here is derived from an EMBL/GenBank/DDBJ whole genome shotgun (WGS) entry which is preliminary data.</text>
</comment>
<dbReference type="SMART" id="SM00369">
    <property type="entry name" value="LRR_TYP"/>
    <property type="match status" value="3"/>
</dbReference>
<reference evidence="10 11" key="1">
    <citation type="submission" date="2020-10" db="EMBL/GenBank/DDBJ databases">
        <title>The Coptis chinensis genome and diversification of protoberbering-type alkaloids.</title>
        <authorList>
            <person name="Wang B."/>
            <person name="Shu S."/>
            <person name="Song C."/>
            <person name="Liu Y."/>
        </authorList>
    </citation>
    <scope>NUCLEOTIDE SEQUENCE [LARGE SCALE GENOMIC DNA]</scope>
    <source>
        <strain evidence="10">HL-2020</strain>
        <tissue evidence="10">Leaf</tissue>
    </source>
</reference>
<keyword evidence="6 7" id="KW-0472">Membrane</keyword>
<evidence type="ECO:0000256" key="4">
    <source>
        <dbReference type="ARBA" id="ARBA00022737"/>
    </source>
</evidence>
<protein>
    <recommendedName>
        <fullName evidence="9">Protein kinase domain-containing protein</fullName>
    </recommendedName>
</protein>
<dbReference type="InterPro" id="IPR032675">
    <property type="entry name" value="LRR_dom_sf"/>
</dbReference>
<dbReference type="InterPro" id="IPR051824">
    <property type="entry name" value="LRR_Rcpt-Like_S/T_Kinase"/>
</dbReference>
<dbReference type="FunFam" id="3.30.200.20:FF:000466">
    <property type="entry name" value="Putative LRR receptor-like serine/threonine-protein kinase"/>
    <property type="match status" value="1"/>
</dbReference>
<dbReference type="PRINTS" id="PR00019">
    <property type="entry name" value="LEURICHRPT"/>
</dbReference>
<dbReference type="InterPro" id="IPR000719">
    <property type="entry name" value="Prot_kinase_dom"/>
</dbReference>
<dbReference type="InterPro" id="IPR001611">
    <property type="entry name" value="Leu-rich_rpt"/>
</dbReference>
<dbReference type="GO" id="GO:0004672">
    <property type="term" value="F:protein kinase activity"/>
    <property type="evidence" value="ECO:0007669"/>
    <property type="project" value="InterPro"/>
</dbReference>
<proteinExistence type="predicted"/>
<dbReference type="Pfam" id="PF00560">
    <property type="entry name" value="LRR_1"/>
    <property type="match status" value="1"/>
</dbReference>
<feature type="domain" description="Protein kinase" evidence="9">
    <location>
        <begin position="392"/>
        <end position="666"/>
    </location>
</feature>
<dbReference type="PROSITE" id="PS51450">
    <property type="entry name" value="LRR"/>
    <property type="match status" value="2"/>
</dbReference>
<dbReference type="PANTHER" id="PTHR48006:SF10">
    <property type="entry name" value="CALMODULIN-BINDING RECEPTOR KINASE CAMRLK"/>
    <property type="match status" value="1"/>
</dbReference>
<dbReference type="Proteomes" id="UP000631114">
    <property type="component" value="Unassembled WGS sequence"/>
</dbReference>
<evidence type="ECO:0000256" key="6">
    <source>
        <dbReference type="ARBA" id="ARBA00023136"/>
    </source>
</evidence>
<keyword evidence="8" id="KW-0732">Signal</keyword>
<evidence type="ECO:0000256" key="3">
    <source>
        <dbReference type="ARBA" id="ARBA00022692"/>
    </source>
</evidence>
<dbReference type="PANTHER" id="PTHR48006">
    <property type="entry name" value="LEUCINE-RICH REPEAT-CONTAINING PROTEIN DDB_G0281931-RELATED"/>
    <property type="match status" value="1"/>
</dbReference>
<dbReference type="InterPro" id="IPR011009">
    <property type="entry name" value="Kinase-like_dom_sf"/>
</dbReference>
<dbReference type="GO" id="GO:0005524">
    <property type="term" value="F:ATP binding"/>
    <property type="evidence" value="ECO:0007669"/>
    <property type="project" value="InterPro"/>
</dbReference>
<keyword evidence="5 7" id="KW-1133">Transmembrane helix</keyword>
<dbReference type="OrthoDB" id="1394818at2759"/>
<evidence type="ECO:0000256" key="7">
    <source>
        <dbReference type="SAM" id="Phobius"/>
    </source>
</evidence>
<dbReference type="InterPro" id="IPR001245">
    <property type="entry name" value="Ser-Thr/Tyr_kinase_cat_dom"/>
</dbReference>
<evidence type="ECO:0000313" key="10">
    <source>
        <dbReference type="EMBL" id="KAF9587713.1"/>
    </source>
</evidence>
<feature type="chain" id="PRO_5032452497" description="Protein kinase domain-containing protein" evidence="8">
    <location>
        <begin position="26"/>
        <end position="666"/>
    </location>
</feature>
<evidence type="ECO:0000313" key="11">
    <source>
        <dbReference type="Proteomes" id="UP000631114"/>
    </source>
</evidence>